<protein>
    <recommendedName>
        <fullName evidence="2">Thioesterase domain-containing protein</fullName>
    </recommendedName>
</protein>
<dbReference type="Gene3D" id="3.10.129.10">
    <property type="entry name" value="Hotdog Thioesterase"/>
    <property type="match status" value="1"/>
</dbReference>
<reference evidence="3" key="1">
    <citation type="journal article" date="2014" name="Int. J. Syst. Evol. Microbiol.">
        <title>Complete genome of a new Firmicutes species belonging to the dominant human colonic microbiota ('Ruminococcus bicirculans') reveals two chromosomes and a selective capacity to utilize plant glucans.</title>
        <authorList>
            <consortium name="NISC Comparative Sequencing Program"/>
            <person name="Wegmann U."/>
            <person name="Louis P."/>
            <person name="Goesmann A."/>
            <person name="Henrissat B."/>
            <person name="Duncan S.H."/>
            <person name="Flint H.J."/>
        </authorList>
    </citation>
    <scope>NUCLEOTIDE SEQUENCE</scope>
    <source>
        <strain evidence="3">NBRC 108219</strain>
    </source>
</reference>
<evidence type="ECO:0000313" key="3">
    <source>
        <dbReference type="EMBL" id="GLQ23956.1"/>
    </source>
</evidence>
<dbReference type="PANTHER" id="PTHR43240:SF7">
    <property type="entry name" value="BLR7284 PROTEIN"/>
    <property type="match status" value="1"/>
</dbReference>
<accession>A0ABQ5V8T0</accession>
<reference evidence="3" key="2">
    <citation type="submission" date="2023-01" db="EMBL/GenBank/DDBJ databases">
        <title>Draft genome sequence of Algimonas ampicilliniresistens strain NBRC 108219.</title>
        <authorList>
            <person name="Sun Q."/>
            <person name="Mori K."/>
        </authorList>
    </citation>
    <scope>NUCLEOTIDE SEQUENCE</scope>
    <source>
        <strain evidence="3">NBRC 108219</strain>
    </source>
</reference>
<evidence type="ECO:0000313" key="4">
    <source>
        <dbReference type="Proteomes" id="UP001161391"/>
    </source>
</evidence>
<dbReference type="PANTHER" id="PTHR43240">
    <property type="entry name" value="1,4-DIHYDROXY-2-NAPHTHOYL-COA THIOESTERASE 1"/>
    <property type="match status" value="1"/>
</dbReference>
<dbReference type="SUPFAM" id="SSF54637">
    <property type="entry name" value="Thioesterase/thiol ester dehydrase-isomerase"/>
    <property type="match status" value="1"/>
</dbReference>
<dbReference type="InterPro" id="IPR029069">
    <property type="entry name" value="HotDog_dom_sf"/>
</dbReference>
<name>A0ABQ5V8T0_9PROT</name>
<evidence type="ECO:0000259" key="2">
    <source>
        <dbReference type="Pfam" id="PF03061"/>
    </source>
</evidence>
<dbReference type="EMBL" id="BSNK01000002">
    <property type="protein sequence ID" value="GLQ23956.1"/>
    <property type="molecule type" value="Genomic_DNA"/>
</dbReference>
<dbReference type="Proteomes" id="UP001161391">
    <property type="component" value="Unassembled WGS sequence"/>
</dbReference>
<proteinExistence type="predicted"/>
<dbReference type="InterPro" id="IPR003736">
    <property type="entry name" value="PAAI_dom"/>
</dbReference>
<dbReference type="InterPro" id="IPR006683">
    <property type="entry name" value="Thioestr_dom"/>
</dbReference>
<dbReference type="CDD" id="cd03443">
    <property type="entry name" value="PaaI_thioesterase"/>
    <property type="match status" value="1"/>
</dbReference>
<comment type="caution">
    <text evidence="3">The sequence shown here is derived from an EMBL/GenBank/DDBJ whole genome shotgun (WGS) entry which is preliminary data.</text>
</comment>
<dbReference type="Pfam" id="PF03061">
    <property type="entry name" value="4HBT"/>
    <property type="match status" value="1"/>
</dbReference>
<keyword evidence="4" id="KW-1185">Reference proteome</keyword>
<gene>
    <name evidence="3" type="ORF">GCM10007853_18300</name>
</gene>
<feature type="domain" description="Thioesterase" evidence="2">
    <location>
        <begin position="57"/>
        <end position="130"/>
    </location>
</feature>
<evidence type="ECO:0000256" key="1">
    <source>
        <dbReference type="ARBA" id="ARBA00022801"/>
    </source>
</evidence>
<dbReference type="NCBIfam" id="TIGR00369">
    <property type="entry name" value="unchar_dom_1"/>
    <property type="match status" value="1"/>
</dbReference>
<sequence>MDMDEKLKLFWDVGATMIASTPHATELGIQFVAIGEGQATLSLPYSTKLIGDARTRVVNGGAVTTLLDQACGLAAFTGFDTLGALATLSLRIDYQRTAKPGETIIGIAECYKTTKHVAFLRAIAHDGDETDPVATAQATFMSTGPRLSFEDAINARMEKAAKRKQAEEGLQP</sequence>
<organism evidence="3 4">
    <name type="scientific">Algimonas ampicilliniresistens</name>
    <dbReference type="NCBI Taxonomy" id="1298735"/>
    <lineage>
        <taxon>Bacteria</taxon>
        <taxon>Pseudomonadati</taxon>
        <taxon>Pseudomonadota</taxon>
        <taxon>Alphaproteobacteria</taxon>
        <taxon>Maricaulales</taxon>
        <taxon>Robiginitomaculaceae</taxon>
        <taxon>Algimonas</taxon>
    </lineage>
</organism>
<keyword evidence="1" id="KW-0378">Hydrolase</keyword>